<dbReference type="InterPro" id="IPR004435">
    <property type="entry name" value="MobB_dom"/>
</dbReference>
<protein>
    <submittedName>
        <fullName evidence="2">Molybdopterin-guanine dinucleotide biosynthesis protein B</fullName>
    </submittedName>
</protein>
<dbReference type="CDD" id="cd03116">
    <property type="entry name" value="MobB"/>
    <property type="match status" value="1"/>
</dbReference>
<dbReference type="AlphaFoldDB" id="A0A7C9UXW9"/>
<dbReference type="PANTHER" id="PTHR40072:SF1">
    <property type="entry name" value="MOLYBDOPTERIN-GUANINE DINUCLEOTIDE BIOSYNTHESIS ADAPTER PROTEIN"/>
    <property type="match status" value="1"/>
</dbReference>
<evidence type="ECO:0000313" key="3">
    <source>
        <dbReference type="Proteomes" id="UP000480684"/>
    </source>
</evidence>
<gene>
    <name evidence="2" type="primary">mobB</name>
    <name evidence="2" type="ORF">G4223_04325</name>
</gene>
<proteinExistence type="predicted"/>
<dbReference type="PANTHER" id="PTHR40072">
    <property type="entry name" value="MOLYBDOPTERIN-GUANINE DINUCLEOTIDE BIOSYNTHESIS ADAPTER PROTEIN-RELATED"/>
    <property type="match status" value="1"/>
</dbReference>
<accession>A0A7C9UXW9</accession>
<dbReference type="NCBIfam" id="TIGR00176">
    <property type="entry name" value="mobB"/>
    <property type="match status" value="1"/>
</dbReference>
<name>A0A7C9UXW9_9PROT</name>
<dbReference type="InterPro" id="IPR027417">
    <property type="entry name" value="P-loop_NTPase"/>
</dbReference>
<reference evidence="2 3" key="1">
    <citation type="submission" date="2020-02" db="EMBL/GenBank/DDBJ databases">
        <authorList>
            <person name="Dziuba M."/>
            <person name="Kuznetsov B."/>
            <person name="Mardanov A."/>
            <person name="Ravin N."/>
            <person name="Grouzdev D."/>
        </authorList>
    </citation>
    <scope>NUCLEOTIDE SEQUENCE [LARGE SCALE GENOMIC DNA]</scope>
    <source>
        <strain evidence="2 3">SpK</strain>
    </source>
</reference>
<dbReference type="RefSeq" id="WP_163675515.1">
    <property type="nucleotide sequence ID" value="NZ_JAAIYP010000026.1"/>
</dbReference>
<comment type="caution">
    <text evidence="2">The sequence shown here is derived from an EMBL/GenBank/DDBJ whole genome shotgun (WGS) entry which is preliminary data.</text>
</comment>
<dbReference type="InterPro" id="IPR052539">
    <property type="entry name" value="MGD_biosynthesis_adapter"/>
</dbReference>
<evidence type="ECO:0000259" key="1">
    <source>
        <dbReference type="Pfam" id="PF03205"/>
    </source>
</evidence>
<dbReference type="Pfam" id="PF03205">
    <property type="entry name" value="MobB"/>
    <property type="match status" value="1"/>
</dbReference>
<feature type="domain" description="Molybdopterin-guanine dinucleotide biosynthesis protein B (MobB)" evidence="1">
    <location>
        <begin position="3"/>
        <end position="130"/>
    </location>
</feature>
<organism evidence="2 3">
    <name type="scientific">Magnetospirillum aberrantis SpK</name>
    <dbReference type="NCBI Taxonomy" id="908842"/>
    <lineage>
        <taxon>Bacteria</taxon>
        <taxon>Pseudomonadati</taxon>
        <taxon>Pseudomonadota</taxon>
        <taxon>Alphaproteobacteria</taxon>
        <taxon>Rhodospirillales</taxon>
        <taxon>Rhodospirillaceae</taxon>
        <taxon>Magnetospirillum</taxon>
    </lineage>
</organism>
<dbReference type="GO" id="GO:0005525">
    <property type="term" value="F:GTP binding"/>
    <property type="evidence" value="ECO:0007669"/>
    <property type="project" value="InterPro"/>
</dbReference>
<dbReference type="SUPFAM" id="SSF52540">
    <property type="entry name" value="P-loop containing nucleoside triphosphate hydrolases"/>
    <property type="match status" value="1"/>
</dbReference>
<dbReference type="Gene3D" id="3.40.50.300">
    <property type="entry name" value="P-loop containing nucleotide triphosphate hydrolases"/>
    <property type="match status" value="1"/>
</dbReference>
<keyword evidence="3" id="KW-1185">Reference proteome</keyword>
<dbReference type="EMBL" id="JAAIYP010000026">
    <property type="protein sequence ID" value="NFV79333.1"/>
    <property type="molecule type" value="Genomic_DNA"/>
</dbReference>
<sequence>MKIFGVAGWSGSGKTTLMLRLVPALVRRGVRVATLKHTHHDLRFQDSESVAALEAGAVQAVALSPRRATMMTRAEAVDLEDLLTRVRDADLVLVEGWKRSGIEKIEIVAPGANESLLHLDQPQVVAVACDFRGEVHGLPCFRRDDVEAIADFILSRIGC</sequence>
<dbReference type="Proteomes" id="UP000480684">
    <property type="component" value="Unassembled WGS sequence"/>
</dbReference>
<evidence type="ECO:0000313" key="2">
    <source>
        <dbReference type="EMBL" id="NFV79333.1"/>
    </source>
</evidence>
<dbReference type="GO" id="GO:0006777">
    <property type="term" value="P:Mo-molybdopterin cofactor biosynthetic process"/>
    <property type="evidence" value="ECO:0007669"/>
    <property type="project" value="InterPro"/>
</dbReference>